<accession>A0ABP9QB72</accession>
<dbReference type="EMBL" id="BAABLD010000002">
    <property type="protein sequence ID" value="GAA5158929.1"/>
    <property type="molecule type" value="Genomic_DNA"/>
</dbReference>
<name>A0ABP9QB72_9RHOO</name>
<gene>
    <name evidence="3" type="ORF">GCM10025770_04310</name>
</gene>
<dbReference type="PANTHER" id="PTHR36698:SF2">
    <property type="entry name" value="MCE_MLAD DOMAIN-CONTAINING PROTEIN"/>
    <property type="match status" value="1"/>
</dbReference>
<dbReference type="RefSeq" id="WP_345531183.1">
    <property type="nucleotide sequence ID" value="NZ_BAABLD010000002.1"/>
</dbReference>
<comment type="caution">
    <text evidence="3">The sequence shown here is derived from an EMBL/GenBank/DDBJ whole genome shotgun (WGS) entry which is preliminary data.</text>
</comment>
<keyword evidence="1" id="KW-0812">Transmembrane</keyword>
<feature type="domain" description="Mce/MlaD" evidence="2">
    <location>
        <begin position="46"/>
        <end position="112"/>
    </location>
</feature>
<keyword evidence="1" id="KW-0472">Membrane</keyword>
<dbReference type="Pfam" id="PF02470">
    <property type="entry name" value="MlaD"/>
    <property type="match status" value="1"/>
</dbReference>
<reference evidence="4" key="1">
    <citation type="journal article" date="2019" name="Int. J. Syst. Evol. Microbiol.">
        <title>The Global Catalogue of Microorganisms (GCM) 10K type strain sequencing project: providing services to taxonomists for standard genome sequencing and annotation.</title>
        <authorList>
            <consortium name="The Broad Institute Genomics Platform"/>
            <consortium name="The Broad Institute Genome Sequencing Center for Infectious Disease"/>
            <person name="Wu L."/>
            <person name="Ma J."/>
        </authorList>
    </citation>
    <scope>NUCLEOTIDE SEQUENCE [LARGE SCALE GENOMIC DNA]</scope>
    <source>
        <strain evidence="4">JCM 18715</strain>
    </source>
</reference>
<sequence length="310" mass="33077">MENRAHALIVGFVALLLTGAIIAVVWWFGGGGEEYRIYELETHKGVTGLTSQAAVRFRGVRVGRVMAIDLDDSDPHKVVVRIRVRQDVPITYGTVATLGFQGLTGNAFIQLDDSGKDPRPLLPVGEDVARIALQPGLVDQASETGRRVVGRLDEASQGVAHVLRAENLERIDKALQNIAASTTHLEKTLAQMPALVKDVRAYASPEAAAELQSAVREVSKATKQLPGIIDNWNRAIGKIDAAGARIDRLGSDLQGGLVADTLPRINALSTELQGTSAQINGLLGDLQRSPQMLLMGREAPPPGPGEAATK</sequence>
<evidence type="ECO:0000259" key="2">
    <source>
        <dbReference type="Pfam" id="PF02470"/>
    </source>
</evidence>
<dbReference type="PANTHER" id="PTHR36698">
    <property type="entry name" value="BLL5892 PROTEIN"/>
    <property type="match status" value="1"/>
</dbReference>
<keyword evidence="1" id="KW-1133">Transmembrane helix</keyword>
<evidence type="ECO:0000313" key="4">
    <source>
        <dbReference type="Proteomes" id="UP001500547"/>
    </source>
</evidence>
<feature type="transmembrane region" description="Helical" evidence="1">
    <location>
        <begin position="7"/>
        <end position="28"/>
    </location>
</feature>
<organism evidence="3 4">
    <name type="scientific">Viridibacterium curvum</name>
    <dbReference type="NCBI Taxonomy" id="1101404"/>
    <lineage>
        <taxon>Bacteria</taxon>
        <taxon>Pseudomonadati</taxon>
        <taxon>Pseudomonadota</taxon>
        <taxon>Betaproteobacteria</taxon>
        <taxon>Rhodocyclales</taxon>
        <taxon>Rhodocyclaceae</taxon>
        <taxon>Viridibacterium</taxon>
    </lineage>
</organism>
<evidence type="ECO:0000313" key="3">
    <source>
        <dbReference type="EMBL" id="GAA5158929.1"/>
    </source>
</evidence>
<proteinExistence type="predicted"/>
<dbReference type="Proteomes" id="UP001500547">
    <property type="component" value="Unassembled WGS sequence"/>
</dbReference>
<evidence type="ECO:0000256" key="1">
    <source>
        <dbReference type="SAM" id="Phobius"/>
    </source>
</evidence>
<dbReference type="InterPro" id="IPR003399">
    <property type="entry name" value="Mce/MlaD"/>
</dbReference>
<protein>
    <submittedName>
        <fullName evidence="3">MlaD family protein</fullName>
    </submittedName>
</protein>
<keyword evidence="4" id="KW-1185">Reference proteome</keyword>